<dbReference type="AlphaFoldDB" id="A0A6S6M346"/>
<reference evidence="2 3" key="1">
    <citation type="submission" date="2020-06" db="EMBL/GenBank/DDBJ databases">
        <title>Interaction of electrochemicaly active bacteria, Geobacter bremensis R4 on different carbon anode.</title>
        <authorList>
            <person name="Meng L."/>
            <person name="Yoshida N."/>
        </authorList>
    </citation>
    <scope>NUCLEOTIDE SEQUENCE [LARGE SCALE GENOMIC DNA]</scope>
    <source>
        <strain evidence="2 3">R4</strain>
    </source>
</reference>
<sequence length="420" mass="47065">MGGPDSKLIKALHLGLEISQIKDIDLLLEKILTEARSFTNCDAGSIYVKEGDLLRFSHAQNDTMQRRLPVGRKLPYATFTVPISTSSIAGYVSLNGSILNIPDVSCIDPVYPFSFNSHYDEMTGYRTRSMLTVPLKNHRDDVIGVLQLINAMDRDGSVIPFSGNNDDIITYFANSAANAVERAKMTREIILRMNRMAEMRDPKETGPHVNRVASYAVALYEAWATRKRLPQQEIDKNRDVLRMAAMLHDVGKVAISDTILKKPGRFTPEEFDAMKLHTVYGADLFSDIYSDFDESAAVVIMNHHERWDGKGYPGHIDPRTRQPLPGFETGQGGARGKRGAEIPLFGRVVAIADVYDALSCSRCYKEAWDHEKVLDTIREEAGKQFDPELVEVLFECCLDSFQQIAKLYPDQQPSTLSAQP</sequence>
<dbReference type="GO" id="GO:0016787">
    <property type="term" value="F:hydrolase activity"/>
    <property type="evidence" value="ECO:0007669"/>
    <property type="project" value="UniProtKB-KW"/>
</dbReference>
<evidence type="ECO:0000259" key="1">
    <source>
        <dbReference type="PROSITE" id="PS51832"/>
    </source>
</evidence>
<dbReference type="Gene3D" id="1.10.3210.10">
    <property type="entry name" value="Hypothetical protein af1432"/>
    <property type="match status" value="1"/>
</dbReference>
<dbReference type="InterPro" id="IPR037522">
    <property type="entry name" value="HD_GYP_dom"/>
</dbReference>
<gene>
    <name evidence="2" type="ORF">GEOBRER4_n3026</name>
</gene>
<dbReference type="CDD" id="cd00077">
    <property type="entry name" value="HDc"/>
    <property type="match status" value="1"/>
</dbReference>
<dbReference type="EMBL" id="AP023213">
    <property type="protein sequence ID" value="BCG48153.1"/>
    <property type="molecule type" value="Genomic_DNA"/>
</dbReference>
<name>A0A6S6M346_9BACT</name>
<evidence type="ECO:0000313" key="2">
    <source>
        <dbReference type="EMBL" id="BCG48153.1"/>
    </source>
</evidence>
<dbReference type="KEGG" id="gbn:GEOBRER4_29030"/>
<evidence type="ECO:0000313" key="3">
    <source>
        <dbReference type="Proteomes" id="UP000515472"/>
    </source>
</evidence>
<dbReference type="InterPro" id="IPR003607">
    <property type="entry name" value="HD/PDEase_dom"/>
</dbReference>
<dbReference type="PANTHER" id="PTHR43155:SF2">
    <property type="entry name" value="CYCLIC DI-GMP PHOSPHODIESTERASE PA4108"/>
    <property type="match status" value="1"/>
</dbReference>
<dbReference type="SMART" id="SM00065">
    <property type="entry name" value="GAF"/>
    <property type="match status" value="1"/>
</dbReference>
<feature type="domain" description="HD-GYP" evidence="1">
    <location>
        <begin position="182"/>
        <end position="410"/>
    </location>
</feature>
<dbReference type="InterPro" id="IPR006674">
    <property type="entry name" value="HD_domain"/>
</dbReference>
<dbReference type="Proteomes" id="UP000515472">
    <property type="component" value="Chromosome"/>
</dbReference>
<keyword evidence="2" id="KW-0378">Hydrolase</keyword>
<dbReference type="Gene3D" id="3.30.450.40">
    <property type="match status" value="1"/>
</dbReference>
<keyword evidence="3" id="KW-1185">Reference proteome</keyword>
<proteinExistence type="predicted"/>
<dbReference type="Pfam" id="PF01590">
    <property type="entry name" value="GAF"/>
    <property type="match status" value="1"/>
</dbReference>
<dbReference type="PROSITE" id="PS51832">
    <property type="entry name" value="HD_GYP"/>
    <property type="match status" value="1"/>
</dbReference>
<dbReference type="InterPro" id="IPR003018">
    <property type="entry name" value="GAF"/>
</dbReference>
<dbReference type="InterPro" id="IPR029016">
    <property type="entry name" value="GAF-like_dom_sf"/>
</dbReference>
<protein>
    <submittedName>
        <fullName evidence="2">Response regulator receiver modulated metal dependent phosphohydrolase</fullName>
    </submittedName>
</protein>
<dbReference type="SUPFAM" id="SSF109604">
    <property type="entry name" value="HD-domain/PDEase-like"/>
    <property type="match status" value="1"/>
</dbReference>
<dbReference type="SUPFAM" id="SSF55781">
    <property type="entry name" value="GAF domain-like"/>
    <property type="match status" value="1"/>
</dbReference>
<dbReference type="SMART" id="SM00471">
    <property type="entry name" value="HDc"/>
    <property type="match status" value="1"/>
</dbReference>
<accession>A0A6S6M346</accession>
<dbReference type="RefSeq" id="WP_185242945.1">
    <property type="nucleotide sequence ID" value="NZ_AP023213.1"/>
</dbReference>
<organism evidence="2 3">
    <name type="scientific">Citrifermentans bremense</name>
    <dbReference type="NCBI Taxonomy" id="60035"/>
    <lineage>
        <taxon>Bacteria</taxon>
        <taxon>Pseudomonadati</taxon>
        <taxon>Thermodesulfobacteriota</taxon>
        <taxon>Desulfuromonadia</taxon>
        <taxon>Geobacterales</taxon>
        <taxon>Geobacteraceae</taxon>
        <taxon>Citrifermentans</taxon>
    </lineage>
</organism>
<dbReference type="PANTHER" id="PTHR43155">
    <property type="entry name" value="CYCLIC DI-GMP PHOSPHODIESTERASE PA4108-RELATED"/>
    <property type="match status" value="1"/>
</dbReference>
<dbReference type="Pfam" id="PF01966">
    <property type="entry name" value="HD"/>
    <property type="match status" value="1"/>
</dbReference>